<evidence type="ECO:0000313" key="6">
    <source>
        <dbReference type="Proteomes" id="UP001516061"/>
    </source>
</evidence>
<keyword evidence="5" id="KW-0282">Flagellum</keyword>
<dbReference type="Pfam" id="PF13614">
    <property type="entry name" value="AAA_31"/>
    <property type="match status" value="1"/>
</dbReference>
<feature type="region of interest" description="Disordered" evidence="3">
    <location>
        <begin position="289"/>
        <end position="332"/>
    </location>
</feature>
<evidence type="ECO:0000256" key="3">
    <source>
        <dbReference type="SAM" id="MobiDB-lite"/>
    </source>
</evidence>
<dbReference type="InterPro" id="IPR025669">
    <property type="entry name" value="AAA_dom"/>
</dbReference>
<dbReference type="Gene3D" id="3.40.50.300">
    <property type="entry name" value="P-loop containing nucleotide triphosphate hydrolases"/>
    <property type="match status" value="1"/>
</dbReference>
<dbReference type="EMBL" id="JABSNM010000021">
    <property type="protein sequence ID" value="NRT57999.1"/>
    <property type="molecule type" value="Genomic_DNA"/>
</dbReference>
<dbReference type="PANTHER" id="PTHR43384">
    <property type="entry name" value="SEPTUM SITE-DETERMINING PROTEIN MIND HOMOLOG, CHLOROPLASTIC-RELATED"/>
    <property type="match status" value="1"/>
</dbReference>
<sequence>MSTTTPTTSPGPEPTATGRAERPRVFAITSGKGGVGKTMLAANLAAALARRGERVLVIDADLGLANLDVVLNLQPRHTLHDVFTGRGTLEQALLTAPGDFQVLLAGSGLIEYSRLTPTVREQFARLIDTVRPHYDRVLIDTGAGISDVVLYAISMADETLVIATPEPTALADAYATVKVLGLQQGRASMMLVVNQTHRHGEGRHVAAQLQSVIDRFVTLPAGGSIRLSPLGEIVSDTAVRQAVQRRQLVTLAYPGSDAAQGIAAIAMRLATLHPPAGRQPMPPGMQMTLVAPPTPAPAAPDVPPGEATETPSPGPDAAGAAVPGETTAGSTS</sequence>
<dbReference type="InterPro" id="IPR033875">
    <property type="entry name" value="FlhG"/>
</dbReference>
<feature type="domain" description="AAA" evidence="4">
    <location>
        <begin position="24"/>
        <end position="171"/>
    </location>
</feature>
<dbReference type="InterPro" id="IPR027417">
    <property type="entry name" value="P-loop_NTPase"/>
</dbReference>
<protein>
    <submittedName>
        <fullName evidence="5">Flagellar biosynthesis protein FlhG</fullName>
    </submittedName>
</protein>
<dbReference type="SUPFAM" id="SSF52540">
    <property type="entry name" value="P-loop containing nucleoside triphosphate hydrolases"/>
    <property type="match status" value="1"/>
</dbReference>
<feature type="region of interest" description="Disordered" evidence="3">
    <location>
        <begin position="1"/>
        <end position="22"/>
    </location>
</feature>
<evidence type="ECO:0000256" key="1">
    <source>
        <dbReference type="ARBA" id="ARBA00022741"/>
    </source>
</evidence>
<evidence type="ECO:0000313" key="5">
    <source>
        <dbReference type="EMBL" id="NRT57999.1"/>
    </source>
</evidence>
<keyword evidence="1" id="KW-0547">Nucleotide-binding</keyword>
<accession>A0ABX2G976</accession>
<name>A0ABX2G976_9BURK</name>
<gene>
    <name evidence="5" type="ORF">HNQ01_003762</name>
</gene>
<dbReference type="CDD" id="cd02038">
    <property type="entry name" value="FlhG-like"/>
    <property type="match status" value="1"/>
</dbReference>
<feature type="compositionally biased region" description="Pro residues" evidence="3">
    <location>
        <begin position="292"/>
        <end position="303"/>
    </location>
</feature>
<evidence type="ECO:0000259" key="4">
    <source>
        <dbReference type="Pfam" id="PF13614"/>
    </source>
</evidence>
<comment type="caution">
    <text evidence="5">The sequence shown here is derived from an EMBL/GenBank/DDBJ whole genome shotgun (WGS) entry which is preliminary data.</text>
</comment>
<dbReference type="InterPro" id="IPR050625">
    <property type="entry name" value="ParA/MinD_ATPase"/>
</dbReference>
<organism evidence="5 6">
    <name type="scientific">Sphaerotilus uruguayifluvii</name>
    <dbReference type="NCBI Taxonomy" id="2735897"/>
    <lineage>
        <taxon>Bacteria</taxon>
        <taxon>Pseudomonadati</taxon>
        <taxon>Pseudomonadota</taxon>
        <taxon>Betaproteobacteria</taxon>
        <taxon>Burkholderiales</taxon>
        <taxon>Sphaerotilaceae</taxon>
        <taxon>Sphaerotilus</taxon>
    </lineage>
</organism>
<keyword evidence="5" id="KW-0969">Cilium</keyword>
<dbReference type="Proteomes" id="UP001516061">
    <property type="component" value="Unassembled WGS sequence"/>
</dbReference>
<feature type="compositionally biased region" description="Low complexity" evidence="3">
    <location>
        <begin position="315"/>
        <end position="324"/>
    </location>
</feature>
<evidence type="ECO:0000256" key="2">
    <source>
        <dbReference type="ARBA" id="ARBA00022840"/>
    </source>
</evidence>
<keyword evidence="6" id="KW-1185">Reference proteome</keyword>
<proteinExistence type="predicted"/>
<keyword evidence="5" id="KW-0966">Cell projection</keyword>
<feature type="compositionally biased region" description="Low complexity" evidence="3">
    <location>
        <begin position="1"/>
        <end position="17"/>
    </location>
</feature>
<dbReference type="PANTHER" id="PTHR43384:SF4">
    <property type="entry name" value="CELLULOSE BIOSYNTHESIS PROTEIN BCSQ-RELATED"/>
    <property type="match status" value="1"/>
</dbReference>
<dbReference type="RefSeq" id="WP_173807017.1">
    <property type="nucleotide sequence ID" value="NZ_JABSNM010000021.1"/>
</dbReference>
<keyword evidence="2" id="KW-0067">ATP-binding</keyword>
<reference evidence="5 6" key="1">
    <citation type="submission" date="2020-05" db="EMBL/GenBank/DDBJ databases">
        <title>Genomic Encyclopedia of Type Strains, Phase IV (KMG-V): Genome sequencing to study the core and pangenomes of soil and plant-associated prokaryotes.</title>
        <authorList>
            <person name="Whitman W."/>
        </authorList>
    </citation>
    <scope>NUCLEOTIDE SEQUENCE [LARGE SCALE GENOMIC DNA]</scope>
    <source>
        <strain evidence="5 6">C29</strain>
    </source>
</reference>